<protein>
    <recommendedName>
        <fullName evidence="5">D-alanyl carrier protein</fullName>
        <shortName evidence="5">DCP</shortName>
    </recommendedName>
    <alternativeName>
        <fullName evidence="5">D-alanine--poly(phosphoribitol) ligase subunit 2</fullName>
    </alternativeName>
</protein>
<keyword evidence="8" id="KW-1185">Reference proteome</keyword>
<proteinExistence type="inferred from homology"/>
<dbReference type="SUPFAM" id="SSF47336">
    <property type="entry name" value="ACP-like"/>
    <property type="match status" value="1"/>
</dbReference>
<evidence type="ECO:0000313" key="8">
    <source>
        <dbReference type="Proteomes" id="UP001524502"/>
    </source>
</evidence>
<dbReference type="HAMAP" id="MF_00565">
    <property type="entry name" value="DltC"/>
    <property type="match status" value="1"/>
</dbReference>
<comment type="function">
    <text evidence="5">Carrier protein involved in the D-alanylation of lipoteichoic acid (LTA). The loading of thioester-linked D-alanine onto DltC is catalyzed by D-alanine--D-alanyl carrier protein ligase DltA. The DltC-carried D-alanyl group is further transferred to cell membrane phosphatidylglycerol (PG) by forming an ester bond, probably catalyzed by DltD. D-alanylation of LTA plays an important role in modulating the properties of the cell wall in Gram-positive bacteria, influencing the net charge of the cell wall.</text>
</comment>
<dbReference type="EMBL" id="JANFXK010000012">
    <property type="protein sequence ID" value="MCQ4637341.1"/>
    <property type="molecule type" value="Genomic_DNA"/>
</dbReference>
<keyword evidence="1 5" id="KW-0596">Phosphopantetheine</keyword>
<dbReference type="PROSITE" id="PS50075">
    <property type="entry name" value="CARRIER"/>
    <property type="match status" value="1"/>
</dbReference>
<dbReference type="GO" id="GO:0016874">
    <property type="term" value="F:ligase activity"/>
    <property type="evidence" value="ECO:0007669"/>
    <property type="project" value="UniProtKB-KW"/>
</dbReference>
<dbReference type="RefSeq" id="WP_256132531.1">
    <property type="nucleotide sequence ID" value="NZ_JANFXK010000012.1"/>
</dbReference>
<comment type="pathway">
    <text evidence="5">Cell wall biogenesis; lipoteichoic acid biosynthesis.</text>
</comment>
<sequence>MEEKVLDLLEEICEDDVVREDLDINLFEEDLMDSLAFTELLVGIEENFGIVISPSEVERSDVETPNKIIALIKARS</sequence>
<dbReference type="NCBIfam" id="NF003464">
    <property type="entry name" value="PRK05087.1"/>
    <property type="match status" value="1"/>
</dbReference>
<accession>A0ABT1RQ67</accession>
<dbReference type="InterPro" id="IPR009081">
    <property type="entry name" value="PP-bd_ACP"/>
</dbReference>
<dbReference type="Gene3D" id="1.10.1200.10">
    <property type="entry name" value="ACP-like"/>
    <property type="match status" value="1"/>
</dbReference>
<dbReference type="Pfam" id="PF00550">
    <property type="entry name" value="PP-binding"/>
    <property type="match status" value="1"/>
</dbReference>
<organism evidence="7 8">
    <name type="scientific">Anaerovorax odorimutans</name>
    <dbReference type="NCBI Taxonomy" id="109327"/>
    <lineage>
        <taxon>Bacteria</taxon>
        <taxon>Bacillati</taxon>
        <taxon>Bacillota</taxon>
        <taxon>Clostridia</taxon>
        <taxon>Peptostreptococcales</taxon>
        <taxon>Anaerovoracaceae</taxon>
        <taxon>Anaerovorax</taxon>
    </lineage>
</organism>
<comment type="caution">
    <text evidence="7">The sequence shown here is derived from an EMBL/GenBank/DDBJ whole genome shotgun (WGS) entry which is preliminary data.</text>
</comment>
<keyword evidence="2 5" id="KW-0963">Cytoplasm</keyword>
<comment type="similarity">
    <text evidence="5">Belongs to the DltC family.</text>
</comment>
<evidence type="ECO:0000256" key="1">
    <source>
        <dbReference type="ARBA" id="ARBA00022450"/>
    </source>
</evidence>
<evidence type="ECO:0000259" key="6">
    <source>
        <dbReference type="PROSITE" id="PS50075"/>
    </source>
</evidence>
<reference evidence="7 8" key="1">
    <citation type="submission" date="2022-06" db="EMBL/GenBank/DDBJ databases">
        <title>Isolation of gut microbiota from human fecal samples.</title>
        <authorList>
            <person name="Pamer E.G."/>
            <person name="Barat B."/>
            <person name="Waligurski E."/>
            <person name="Medina S."/>
            <person name="Paddock L."/>
            <person name="Mostad J."/>
        </authorList>
    </citation>
    <scope>NUCLEOTIDE SEQUENCE [LARGE SCALE GENOMIC DNA]</scope>
    <source>
        <strain evidence="7 8">SL.3.17</strain>
    </source>
</reference>
<name>A0ABT1RQ67_9FIRM</name>
<dbReference type="InterPro" id="IPR036736">
    <property type="entry name" value="ACP-like_sf"/>
</dbReference>
<comment type="PTM">
    <text evidence="5">4'-phosphopantetheine is transferred from CoA to a specific serine of apo-DCP.</text>
</comment>
<evidence type="ECO:0000256" key="3">
    <source>
        <dbReference type="ARBA" id="ARBA00022553"/>
    </source>
</evidence>
<evidence type="ECO:0000256" key="4">
    <source>
        <dbReference type="ARBA" id="ARBA00023316"/>
    </source>
</evidence>
<gene>
    <name evidence="5 7" type="primary">dltC</name>
    <name evidence="7" type="ORF">NE619_11460</name>
</gene>
<keyword evidence="4 5" id="KW-0961">Cell wall biogenesis/degradation</keyword>
<keyword evidence="3 5" id="KW-0597">Phosphoprotein</keyword>
<comment type="subcellular location">
    <subcellularLocation>
        <location evidence="5">Cytoplasm</location>
    </subcellularLocation>
</comment>
<dbReference type="NCBIfam" id="TIGR01688">
    <property type="entry name" value="dltC"/>
    <property type="match status" value="1"/>
</dbReference>
<evidence type="ECO:0000313" key="7">
    <source>
        <dbReference type="EMBL" id="MCQ4637341.1"/>
    </source>
</evidence>
<keyword evidence="7" id="KW-0436">Ligase</keyword>
<dbReference type="InterPro" id="IPR003230">
    <property type="entry name" value="DltC"/>
</dbReference>
<evidence type="ECO:0000256" key="5">
    <source>
        <dbReference type="HAMAP-Rule" id="MF_00565"/>
    </source>
</evidence>
<evidence type="ECO:0000256" key="2">
    <source>
        <dbReference type="ARBA" id="ARBA00022490"/>
    </source>
</evidence>
<dbReference type="Proteomes" id="UP001524502">
    <property type="component" value="Unassembled WGS sequence"/>
</dbReference>
<feature type="modified residue" description="O-(pantetheine 4'-phosphoryl)serine" evidence="5">
    <location>
        <position position="34"/>
    </location>
</feature>
<feature type="domain" description="Carrier" evidence="6">
    <location>
        <begin position="1"/>
        <end position="76"/>
    </location>
</feature>